<organism evidence="1 2">
    <name type="scientific">Sphaerobolus stellatus (strain SS14)</name>
    <dbReference type="NCBI Taxonomy" id="990650"/>
    <lineage>
        <taxon>Eukaryota</taxon>
        <taxon>Fungi</taxon>
        <taxon>Dikarya</taxon>
        <taxon>Basidiomycota</taxon>
        <taxon>Agaricomycotina</taxon>
        <taxon>Agaricomycetes</taxon>
        <taxon>Phallomycetidae</taxon>
        <taxon>Geastrales</taxon>
        <taxon>Sphaerobolaceae</taxon>
        <taxon>Sphaerobolus</taxon>
    </lineage>
</organism>
<dbReference type="HOGENOM" id="CLU_3143951_0_0_1"/>
<sequence>MVCLYGQLCVAARSYQSGIFYLLHAYEYQPNDPVICLSLAVAYLGRAMQ</sequence>
<dbReference type="Proteomes" id="UP000054279">
    <property type="component" value="Unassembled WGS sequence"/>
</dbReference>
<dbReference type="OrthoDB" id="9991317at2759"/>
<keyword evidence="2" id="KW-1185">Reference proteome</keyword>
<evidence type="ECO:0000313" key="2">
    <source>
        <dbReference type="Proteomes" id="UP000054279"/>
    </source>
</evidence>
<evidence type="ECO:0000313" key="1">
    <source>
        <dbReference type="EMBL" id="KIJ35459.1"/>
    </source>
</evidence>
<protein>
    <submittedName>
        <fullName evidence="1">Uncharacterized protein</fullName>
    </submittedName>
</protein>
<reference evidence="1 2" key="1">
    <citation type="submission" date="2014-06" db="EMBL/GenBank/DDBJ databases">
        <title>Evolutionary Origins and Diversification of the Mycorrhizal Mutualists.</title>
        <authorList>
            <consortium name="DOE Joint Genome Institute"/>
            <consortium name="Mycorrhizal Genomics Consortium"/>
            <person name="Kohler A."/>
            <person name="Kuo A."/>
            <person name="Nagy L.G."/>
            <person name="Floudas D."/>
            <person name="Copeland A."/>
            <person name="Barry K.W."/>
            <person name="Cichocki N."/>
            <person name="Veneault-Fourrey C."/>
            <person name="LaButti K."/>
            <person name="Lindquist E.A."/>
            <person name="Lipzen A."/>
            <person name="Lundell T."/>
            <person name="Morin E."/>
            <person name="Murat C."/>
            <person name="Riley R."/>
            <person name="Ohm R."/>
            <person name="Sun H."/>
            <person name="Tunlid A."/>
            <person name="Henrissat B."/>
            <person name="Grigoriev I.V."/>
            <person name="Hibbett D.S."/>
            <person name="Martin F."/>
        </authorList>
    </citation>
    <scope>NUCLEOTIDE SEQUENCE [LARGE SCALE GENOMIC DNA]</scope>
    <source>
        <strain evidence="1 2">SS14</strain>
    </source>
</reference>
<dbReference type="EMBL" id="KN837188">
    <property type="protein sequence ID" value="KIJ35459.1"/>
    <property type="molecule type" value="Genomic_DNA"/>
</dbReference>
<proteinExistence type="predicted"/>
<gene>
    <name evidence="1" type="ORF">M422DRAFT_782511</name>
</gene>
<accession>A0A0C9UKT2</accession>
<dbReference type="AlphaFoldDB" id="A0A0C9UKT2"/>
<name>A0A0C9UKT2_SPHS4</name>